<dbReference type="PANTHER" id="PTHR24404">
    <property type="entry name" value="ZINC FINGER PROTEIN"/>
    <property type="match status" value="1"/>
</dbReference>
<dbReference type="Pfam" id="PF13912">
    <property type="entry name" value="zf-C2H2_6"/>
    <property type="match status" value="1"/>
</dbReference>
<dbReference type="PANTHER" id="PTHR24404:SF114">
    <property type="entry name" value="KLUMPFUSS, ISOFORM B-RELATED"/>
    <property type="match status" value="1"/>
</dbReference>
<dbReference type="GO" id="GO:0005634">
    <property type="term" value="C:nucleus"/>
    <property type="evidence" value="ECO:0007669"/>
    <property type="project" value="UniProtKB-SubCell"/>
</dbReference>
<dbReference type="InterPro" id="IPR036236">
    <property type="entry name" value="Znf_C2H2_sf"/>
</dbReference>
<evidence type="ECO:0000256" key="10">
    <source>
        <dbReference type="ARBA" id="ARBA00023242"/>
    </source>
</evidence>
<evidence type="ECO:0000256" key="13">
    <source>
        <dbReference type="SAM" id="MobiDB-lite"/>
    </source>
</evidence>
<dbReference type="GO" id="GO:0006357">
    <property type="term" value="P:regulation of transcription by RNA polymerase II"/>
    <property type="evidence" value="ECO:0007669"/>
    <property type="project" value="TreeGrafter"/>
</dbReference>
<dbReference type="Pfam" id="PF00096">
    <property type="entry name" value="zf-C2H2"/>
    <property type="match status" value="2"/>
</dbReference>
<keyword evidence="8" id="KW-0238">DNA-binding</keyword>
<evidence type="ECO:0000256" key="6">
    <source>
        <dbReference type="ARBA" id="ARBA00022833"/>
    </source>
</evidence>
<evidence type="ECO:0000256" key="4">
    <source>
        <dbReference type="ARBA" id="ARBA00022737"/>
    </source>
</evidence>
<feature type="compositionally biased region" description="Acidic residues" evidence="13">
    <location>
        <begin position="844"/>
        <end position="853"/>
    </location>
</feature>
<keyword evidence="7" id="KW-0805">Transcription regulation</keyword>
<feature type="domain" description="C2H2-type" evidence="14">
    <location>
        <begin position="1125"/>
        <end position="1152"/>
    </location>
</feature>
<dbReference type="STRING" id="161767.ENSAPEP00000026250"/>
<feature type="compositionally biased region" description="Basic and acidic residues" evidence="13">
    <location>
        <begin position="479"/>
        <end position="490"/>
    </location>
</feature>
<feature type="coiled-coil region" evidence="12">
    <location>
        <begin position="81"/>
        <end position="108"/>
    </location>
</feature>
<keyword evidence="16" id="KW-1185">Reference proteome</keyword>
<dbReference type="PROSITE" id="PS00028">
    <property type="entry name" value="ZINC_FINGER_C2H2_1"/>
    <property type="match status" value="7"/>
</dbReference>
<dbReference type="GeneTree" id="ENSGT00940000164868"/>
<dbReference type="Pfam" id="PF13465">
    <property type="entry name" value="zf-H2C2_2"/>
    <property type="match status" value="1"/>
</dbReference>
<feature type="region of interest" description="Disordered" evidence="13">
    <location>
        <begin position="478"/>
        <end position="520"/>
    </location>
</feature>
<keyword evidence="12" id="KW-0175">Coiled coil</keyword>
<evidence type="ECO:0000256" key="11">
    <source>
        <dbReference type="PROSITE-ProRule" id="PRU00042"/>
    </source>
</evidence>
<dbReference type="InterPro" id="IPR013087">
    <property type="entry name" value="Znf_C2H2_type"/>
</dbReference>
<feature type="region of interest" description="Disordered" evidence="13">
    <location>
        <begin position="336"/>
        <end position="374"/>
    </location>
</feature>
<dbReference type="SMART" id="SM00355">
    <property type="entry name" value="ZnF_C2H2"/>
    <property type="match status" value="8"/>
</dbReference>
<feature type="domain" description="C2H2-type" evidence="14">
    <location>
        <begin position="1008"/>
        <end position="1035"/>
    </location>
</feature>
<keyword evidence="4" id="KW-0677">Repeat</keyword>
<evidence type="ECO:0000256" key="9">
    <source>
        <dbReference type="ARBA" id="ARBA00023163"/>
    </source>
</evidence>
<comment type="similarity">
    <text evidence="2">Belongs to the krueppel C2H2-type zinc-finger protein family.</text>
</comment>
<keyword evidence="6" id="KW-0862">Zinc</keyword>
<dbReference type="FunFam" id="3.30.160.60:FF:000100">
    <property type="entry name" value="Zinc finger 45-like"/>
    <property type="match status" value="1"/>
</dbReference>
<dbReference type="AlphaFoldDB" id="A0A3P8TK45"/>
<feature type="region of interest" description="Disordered" evidence="13">
    <location>
        <begin position="805"/>
        <end position="892"/>
    </location>
</feature>
<feature type="compositionally biased region" description="Basic and acidic residues" evidence="13">
    <location>
        <begin position="854"/>
        <end position="873"/>
    </location>
</feature>
<keyword evidence="3" id="KW-0479">Metal-binding</keyword>
<dbReference type="InterPro" id="IPR050589">
    <property type="entry name" value="Ikaros_C2H2-ZF"/>
</dbReference>
<evidence type="ECO:0000313" key="16">
    <source>
        <dbReference type="Proteomes" id="UP000265080"/>
    </source>
</evidence>
<feature type="domain" description="C2H2-type" evidence="14">
    <location>
        <begin position="952"/>
        <end position="979"/>
    </location>
</feature>
<dbReference type="Ensembl" id="ENSAPET00000026939.1">
    <property type="protein sequence ID" value="ENSAPEP00000026250.1"/>
    <property type="gene ID" value="ENSAPEG00000018660.1"/>
</dbReference>
<reference evidence="15 16" key="1">
    <citation type="submission" date="2018-03" db="EMBL/GenBank/DDBJ databases">
        <title>Finding Nemo's genes: A chromosome-scale reference assembly of the genome of the orange clownfish Amphiprion percula.</title>
        <authorList>
            <person name="Lehmann R."/>
        </authorList>
    </citation>
    <scope>NUCLEOTIDE SEQUENCE</scope>
</reference>
<keyword evidence="10" id="KW-0539">Nucleus</keyword>
<dbReference type="FunFam" id="3.30.160.60:FF:001480">
    <property type="entry name" value="Si:cabz01071911.3"/>
    <property type="match status" value="1"/>
</dbReference>
<comment type="subcellular location">
    <subcellularLocation>
        <location evidence="1">Nucleus</location>
    </subcellularLocation>
</comment>
<feature type="domain" description="C2H2-type" evidence="14">
    <location>
        <begin position="1069"/>
        <end position="1096"/>
    </location>
</feature>
<dbReference type="FunFam" id="3.30.160.60:FF:002343">
    <property type="entry name" value="Zinc finger protein 33A"/>
    <property type="match status" value="1"/>
</dbReference>
<evidence type="ECO:0000256" key="2">
    <source>
        <dbReference type="ARBA" id="ARBA00006991"/>
    </source>
</evidence>
<evidence type="ECO:0000256" key="7">
    <source>
        <dbReference type="ARBA" id="ARBA00023015"/>
    </source>
</evidence>
<feature type="compositionally biased region" description="Acidic residues" evidence="13">
    <location>
        <begin position="165"/>
        <end position="190"/>
    </location>
</feature>
<dbReference type="SUPFAM" id="SSF57667">
    <property type="entry name" value="beta-beta-alpha zinc fingers"/>
    <property type="match status" value="5"/>
</dbReference>
<keyword evidence="5 11" id="KW-0863">Zinc-finger</keyword>
<accession>A0A3P8TK45</accession>
<feature type="compositionally biased region" description="Polar residues" evidence="13">
    <location>
        <begin position="496"/>
        <end position="506"/>
    </location>
</feature>
<feature type="region of interest" description="Disordered" evidence="13">
    <location>
        <begin position="116"/>
        <end position="223"/>
    </location>
</feature>
<name>A0A3P8TK45_AMPPE</name>
<feature type="domain" description="C2H2-type" evidence="14">
    <location>
        <begin position="1036"/>
        <end position="1063"/>
    </location>
</feature>
<evidence type="ECO:0000256" key="8">
    <source>
        <dbReference type="ARBA" id="ARBA00023125"/>
    </source>
</evidence>
<dbReference type="GO" id="GO:0008270">
    <property type="term" value="F:zinc ion binding"/>
    <property type="evidence" value="ECO:0007669"/>
    <property type="project" value="UniProtKB-KW"/>
</dbReference>
<dbReference type="GO" id="GO:0000978">
    <property type="term" value="F:RNA polymerase II cis-regulatory region sequence-specific DNA binding"/>
    <property type="evidence" value="ECO:0007669"/>
    <property type="project" value="TreeGrafter"/>
</dbReference>
<feature type="region of interest" description="Disordered" evidence="13">
    <location>
        <begin position="634"/>
        <end position="670"/>
    </location>
</feature>
<dbReference type="PROSITE" id="PS50157">
    <property type="entry name" value="ZINC_FINGER_C2H2_2"/>
    <property type="match status" value="7"/>
</dbReference>
<evidence type="ECO:0000256" key="3">
    <source>
        <dbReference type="ARBA" id="ARBA00022723"/>
    </source>
</evidence>
<evidence type="ECO:0000313" key="15">
    <source>
        <dbReference type="Ensembl" id="ENSAPEP00000026250.1"/>
    </source>
</evidence>
<reference evidence="15" key="3">
    <citation type="submission" date="2025-09" db="UniProtKB">
        <authorList>
            <consortium name="Ensembl"/>
        </authorList>
    </citation>
    <scope>IDENTIFICATION</scope>
</reference>
<evidence type="ECO:0000256" key="5">
    <source>
        <dbReference type="ARBA" id="ARBA00022771"/>
    </source>
</evidence>
<evidence type="ECO:0000256" key="1">
    <source>
        <dbReference type="ARBA" id="ARBA00004123"/>
    </source>
</evidence>
<organism evidence="15 16">
    <name type="scientific">Amphiprion percula</name>
    <name type="common">Orange clownfish</name>
    <name type="synonym">Lutjanus percula</name>
    <dbReference type="NCBI Taxonomy" id="161767"/>
    <lineage>
        <taxon>Eukaryota</taxon>
        <taxon>Metazoa</taxon>
        <taxon>Chordata</taxon>
        <taxon>Craniata</taxon>
        <taxon>Vertebrata</taxon>
        <taxon>Euteleostomi</taxon>
        <taxon>Actinopterygii</taxon>
        <taxon>Neopterygii</taxon>
        <taxon>Teleostei</taxon>
        <taxon>Neoteleostei</taxon>
        <taxon>Acanthomorphata</taxon>
        <taxon>Ovalentaria</taxon>
        <taxon>Pomacentridae</taxon>
        <taxon>Amphiprion</taxon>
    </lineage>
</organism>
<evidence type="ECO:0000256" key="12">
    <source>
        <dbReference type="SAM" id="Coils"/>
    </source>
</evidence>
<dbReference type="Proteomes" id="UP000265080">
    <property type="component" value="Chromosome 23"/>
</dbReference>
<reference evidence="15" key="2">
    <citation type="submission" date="2025-08" db="UniProtKB">
        <authorList>
            <consortium name="Ensembl"/>
        </authorList>
    </citation>
    <scope>IDENTIFICATION</scope>
</reference>
<dbReference type="Gene3D" id="3.30.160.60">
    <property type="entry name" value="Classic Zinc Finger"/>
    <property type="match status" value="7"/>
</dbReference>
<sequence length="1160" mass="131935">MTENRVVRGSCFQPDTIRRRTGSREHFPRICPRSPRPGAPTMLSWTRGAPMEPDSLDTMSKSDILRGIIVEKLSTAAREILAVVERTVTDYEEEASGFRQEIDRQRRQLELLQPEIKQETSEEQQIFPVSETRGVEPLEEEELHKYKPSEGDTESLGIVCYTEQQVEEEEHEDEEEVEVDEDEEEEEEDQASLSSAPEPEYEAAPRLAPPSAPSDRRSVGRPRISDSQTLIDLRIRILEDSDIDVLSTGVFRKYPAHELQCPRGLQEEDFLELLRSSFPQLADGEPFDVFTTDRTKRLLPLEVDSLTPEEIYGTIRSSGNSALYIRLKKPKEVSSAEFDPSQIDAAAEPSSSSDQTRKHSRRKPGRPRINDTQTHIHLRVRILEASQTDVLSASVFQKFPVQELQCPRGLQEEDFLNLLRSSFPQLADGEPFDIFSTDRTRRLQPLNVETLTPEEISRTIRSMGNSALYIRLKSTGELQPKEEEPLQSKDAEEDPSTPTTSHQISRVPSDRQRRGKAWNQESDSHIDLKIRILEDSQISVMSPIAFQKFPVQELQCARGLQESDFLDLLRSSFPQLADGEPFDTLTTDGLRRLQPLNVDVLTPEQIYRTTKSTGVPVLYIRLKHSAVLQTEEAAAVEDQSTPDQASAIKPVQSVKRKRGRPRTKESSSHVDLRIRILDQSENDMTTPGVFQKYPVHKLQCPRGLQEEDFLELLRSSFPQLADGEHFDVFTTDRTKRLLPLEVDSLTPDEINQVNRTNRNSALFIRLKTRDDVDVGENNLVPLQSDAAEDLPSFSEQTYRSPVHQGELGSNVLSNSSTSHPEHVEPEDGDDGEESSNLWFLMPSESDDVSDGEDDWRPRTSDERIRNGESDRTPGKQQLKARRTKQTASPLAEHSDTQLSCKVCRILRGSMNMLIKHAWSHVNERERICGVCGDQSESTEQLRSHLQTHQKTHSCNICGKSFITVSGFRGHIARHKGNTPYKCKICHKAFTEKSVLMNHRWVHTKDKPHKCDVCHKSYLSKLKLRDHRSTHTGGKLYGCNMCGKRFRSLDTLSGHMVLHSGHTAVRERRCVCEVCGKKFSTDKNLRIHMKNHSEDRPFACSKCNKSFSFKSNLATHMRVHTGEKPYQCPVCGKTFSQNHCVKRHLLKHRVQEMSPINGAAY</sequence>
<keyword evidence="9" id="KW-0804">Transcription</keyword>
<dbReference type="FunFam" id="3.30.160.60:FF:000325">
    <property type="entry name" value="ZFP90 zinc finger protein"/>
    <property type="match status" value="1"/>
</dbReference>
<proteinExistence type="inferred from homology"/>
<protein>
    <recommendedName>
        <fullName evidence="14">C2H2-type domain-containing protein</fullName>
    </recommendedName>
</protein>
<evidence type="ECO:0000259" key="14">
    <source>
        <dbReference type="PROSITE" id="PS50157"/>
    </source>
</evidence>
<feature type="domain" description="C2H2-type" evidence="14">
    <location>
        <begin position="1097"/>
        <end position="1124"/>
    </location>
</feature>
<feature type="domain" description="C2H2-type" evidence="14">
    <location>
        <begin position="980"/>
        <end position="1007"/>
    </location>
</feature>
<dbReference type="GO" id="GO:0003700">
    <property type="term" value="F:DNA-binding transcription factor activity"/>
    <property type="evidence" value="ECO:0007669"/>
    <property type="project" value="TreeGrafter"/>
</dbReference>
<dbReference type="OMA" id="HELMCPR"/>